<feature type="coiled-coil region" evidence="1">
    <location>
        <begin position="68"/>
        <end position="115"/>
    </location>
</feature>
<name>A0A4S8PP59_9ACTN</name>
<comment type="caution">
    <text evidence="3">The sequence shown here is derived from an EMBL/GenBank/DDBJ whole genome shotgun (WGS) entry which is preliminary data.</text>
</comment>
<accession>A0A4S8PP59</accession>
<keyword evidence="2" id="KW-1133">Transmembrane helix</keyword>
<organism evidence="3 4">
    <name type="scientific">Glycomyces paridis</name>
    <dbReference type="NCBI Taxonomy" id="2126555"/>
    <lineage>
        <taxon>Bacteria</taxon>
        <taxon>Bacillati</taxon>
        <taxon>Actinomycetota</taxon>
        <taxon>Actinomycetes</taxon>
        <taxon>Glycomycetales</taxon>
        <taxon>Glycomycetaceae</taxon>
        <taxon>Glycomyces</taxon>
    </lineage>
</organism>
<dbReference type="RefSeq" id="WP_136528987.1">
    <property type="nucleotide sequence ID" value="NZ_STGX01000004.1"/>
</dbReference>
<gene>
    <name evidence="3" type="ORF">E9998_06970</name>
</gene>
<evidence type="ECO:0008006" key="5">
    <source>
        <dbReference type="Google" id="ProtNLM"/>
    </source>
</evidence>
<feature type="transmembrane region" description="Helical" evidence="2">
    <location>
        <begin position="223"/>
        <end position="240"/>
    </location>
</feature>
<evidence type="ECO:0000313" key="4">
    <source>
        <dbReference type="Proteomes" id="UP000305792"/>
    </source>
</evidence>
<feature type="transmembrane region" description="Helical" evidence="2">
    <location>
        <begin position="188"/>
        <end position="211"/>
    </location>
</feature>
<dbReference type="Gene3D" id="1.10.287.1060">
    <property type="entry name" value="ESAT-6-like"/>
    <property type="match status" value="1"/>
</dbReference>
<dbReference type="OrthoDB" id="3474154at2"/>
<proteinExistence type="predicted"/>
<dbReference type="SUPFAM" id="SSF140459">
    <property type="entry name" value="PE/PPE dimer-like"/>
    <property type="match status" value="1"/>
</dbReference>
<keyword evidence="1" id="KW-0175">Coiled coil</keyword>
<feature type="transmembrane region" description="Helical" evidence="2">
    <location>
        <begin position="148"/>
        <end position="167"/>
    </location>
</feature>
<reference evidence="3 4" key="1">
    <citation type="journal article" date="2018" name="Int. J. Syst. Evol. Microbiol.">
        <title>Glycomyces paridis sp. nov., isolated from the medicinal plant Paris polyphylla.</title>
        <authorList>
            <person name="Fang X.M."/>
            <person name="Bai J.L."/>
            <person name="Su J."/>
            <person name="Zhao L.L."/>
            <person name="Liu H.Y."/>
            <person name="Ma B.P."/>
            <person name="Zhang Y.Q."/>
            <person name="Yu L.Y."/>
        </authorList>
    </citation>
    <scope>NUCLEOTIDE SEQUENCE [LARGE SCALE GENOMIC DNA]</scope>
    <source>
        <strain evidence="3 4">CPCC 204357</strain>
    </source>
</reference>
<evidence type="ECO:0000256" key="1">
    <source>
        <dbReference type="SAM" id="Coils"/>
    </source>
</evidence>
<evidence type="ECO:0000313" key="3">
    <source>
        <dbReference type="EMBL" id="THV30114.1"/>
    </source>
</evidence>
<keyword evidence="2" id="KW-0812">Transmembrane</keyword>
<dbReference type="Proteomes" id="UP000305792">
    <property type="component" value="Unassembled WGS sequence"/>
</dbReference>
<dbReference type="AlphaFoldDB" id="A0A4S8PP59"/>
<dbReference type="InterPro" id="IPR038332">
    <property type="entry name" value="PPE_sf"/>
</dbReference>
<feature type="transmembrane region" description="Helical" evidence="2">
    <location>
        <begin position="112"/>
        <end position="136"/>
    </location>
</feature>
<sequence>MSTGETLFATGSEMSPYFNGVIKSCATGIMPPAVVLGPAVQALATSVYMNQCNPGDLMKAAGAWMTLAERNQAAAEALEAEVAEVNDDNWSGDDAEAFKAKAADFQAQLRELALNACLLAAELIVLAVTLAAYWAFLLSCTIAMDAYLVAYLSALATGVGAPAAAGIQASANATAATMVGYAKTTEGIISTISHTCAALCGAFTVFTFAFQKSKGNPASPLDIAGAGIVNMLEGLATYYARKFTMTPAGRHANTAWWQHGVQSATNVFPTYQGGDFFDPDNWNGGFDGGGAGLGLPDGIANAVGPHLPEGAVNPEDPQWT</sequence>
<evidence type="ECO:0000256" key="2">
    <source>
        <dbReference type="SAM" id="Phobius"/>
    </source>
</evidence>
<keyword evidence="4" id="KW-1185">Reference proteome</keyword>
<keyword evidence="2" id="KW-0472">Membrane</keyword>
<protein>
    <recommendedName>
        <fullName evidence="5">PPE domain-containing protein</fullName>
    </recommendedName>
</protein>
<dbReference type="EMBL" id="STGX01000004">
    <property type="protein sequence ID" value="THV30114.1"/>
    <property type="molecule type" value="Genomic_DNA"/>
</dbReference>